<keyword evidence="7 9" id="KW-0269">Exonuclease</keyword>
<evidence type="ECO:0000256" key="8">
    <source>
        <dbReference type="ARBA" id="ARBA00022884"/>
    </source>
</evidence>
<dbReference type="HAMAP" id="MF_01036">
    <property type="entry name" value="RNase_II"/>
    <property type="match status" value="1"/>
</dbReference>
<dbReference type="InterPro" id="IPR013223">
    <property type="entry name" value="RNase_B_OB_dom"/>
</dbReference>
<evidence type="ECO:0000256" key="4">
    <source>
        <dbReference type="ARBA" id="ARBA00022490"/>
    </source>
</evidence>
<keyword evidence="6 9" id="KW-0378">Hydrolase</keyword>
<keyword evidence="13" id="KW-1185">Reference proteome</keyword>
<keyword evidence="8 9" id="KW-0694">RNA-binding</keyword>
<dbReference type="SUPFAM" id="SSF50249">
    <property type="entry name" value="Nucleic acid-binding proteins"/>
    <property type="match status" value="4"/>
</dbReference>
<dbReference type="Proteomes" id="UP001500795">
    <property type="component" value="Unassembled WGS sequence"/>
</dbReference>
<evidence type="ECO:0000256" key="5">
    <source>
        <dbReference type="ARBA" id="ARBA00022722"/>
    </source>
</evidence>
<evidence type="ECO:0000256" key="1">
    <source>
        <dbReference type="ARBA" id="ARBA00001849"/>
    </source>
</evidence>
<evidence type="ECO:0000259" key="10">
    <source>
        <dbReference type="SMART" id="SM00357"/>
    </source>
</evidence>
<dbReference type="InterPro" id="IPR022966">
    <property type="entry name" value="RNase_II/R_CS"/>
</dbReference>
<evidence type="ECO:0000313" key="13">
    <source>
        <dbReference type="Proteomes" id="UP001500795"/>
    </source>
</evidence>
<keyword evidence="5 9" id="KW-0540">Nuclease</keyword>
<keyword evidence="4 9" id="KW-0963">Cytoplasm</keyword>
<reference evidence="13" key="1">
    <citation type="journal article" date="2019" name="Int. J. Syst. Evol. Microbiol.">
        <title>The Global Catalogue of Microorganisms (GCM) 10K type strain sequencing project: providing services to taxonomists for standard genome sequencing and annotation.</title>
        <authorList>
            <consortium name="The Broad Institute Genomics Platform"/>
            <consortium name="The Broad Institute Genome Sequencing Center for Infectious Disease"/>
            <person name="Wu L."/>
            <person name="Ma J."/>
        </authorList>
    </citation>
    <scope>NUCLEOTIDE SEQUENCE [LARGE SCALE GENOMIC DNA]</scope>
    <source>
        <strain evidence="13">JCM 17110</strain>
    </source>
</reference>
<evidence type="ECO:0000313" key="12">
    <source>
        <dbReference type="EMBL" id="GAA3550733.1"/>
    </source>
</evidence>
<dbReference type="InterPro" id="IPR004476">
    <property type="entry name" value="RNase_II/RNase_R"/>
</dbReference>
<evidence type="ECO:0000259" key="11">
    <source>
        <dbReference type="SMART" id="SM00955"/>
    </source>
</evidence>
<sequence length="661" mass="74727">MFQNNPLLAQLKQQIRESIPTKEGTIKATARGFGFLEVSEKESIFIPPPYMKKVLHGDRVTALVRTENEKEVAEPDTLIEQGMTRFVARVKWFRDRLNIVPDHPLIKDAIKARAKKGLDEKSLKDGDWVVAELKRHALNDNGFFADVVELVAGVDDPIAPWWVVLARNALANQAPQDQEQWQTLEEALPRQDLTELPLFTIDSESTQDMDDALGIRKLDNGWELTVAIADPTAYVAHDSELDKIAAERAFTVYLPGRNIPMLPRTLADELCSLKAGEIRPALCARLQVTFDGQVTEQVEFFAARIRSQAKLAYNKVSDWLEQKGDWQPESDVIAEQLRELAAFTEARSRWRTEHAIVFKDRPDYRFELDEASNVVAIHVDQRRIANQMVEESMIAANLACGNWLAEHANTGIFNVHAGFDSEKMEQLIELLQAHEAPFDPDTLATLDGFCALRRWLDAQETSYLDSRIRRYQSFAAMAVTPAAHYGLGLTAYATWTSPIRKYGDIINHRLIKAILAEQAHDAHAPSAELATHLSEQRRMHRRAERDIADWLYVRYLQSAVTEAKVFDAEIIDIGRGGVKLRLQENGAVVFMPSSLILANRDRLECSWDDGRVYLDKEAIFELGQFTQVILTEAVEETRSLIAKPAVSVVPEQQEKLEQPAS</sequence>
<comment type="caution">
    <text evidence="12">The sequence shown here is derived from an EMBL/GenBank/DDBJ whole genome shotgun (WGS) entry which is preliminary data.</text>
</comment>
<comment type="catalytic activity">
    <reaction evidence="1 9">
        <text>Exonucleolytic cleavage in the 3'- to 5'-direction to yield nucleoside 5'-phosphates.</text>
        <dbReference type="EC" id="3.1.13.1"/>
    </reaction>
</comment>
<comment type="function">
    <text evidence="9">Involved in mRNA degradation. Hydrolyzes single-stranded polyribonucleotides processively in the 3' to 5' direction.</text>
</comment>
<dbReference type="EC" id="3.1.13.1" evidence="9"/>
<protein>
    <recommendedName>
        <fullName evidence="9">Exoribonuclease 2</fullName>
        <ecNumber evidence="9">3.1.13.1</ecNumber>
    </recommendedName>
    <alternativeName>
        <fullName evidence="9">Exoribonuclease II</fullName>
        <shortName evidence="9">RNase II</shortName>
        <shortName evidence="9">Ribonuclease II</shortName>
    </alternativeName>
</protein>
<dbReference type="Pfam" id="PF00773">
    <property type="entry name" value="RNB"/>
    <property type="match status" value="1"/>
</dbReference>
<dbReference type="SMART" id="SM00955">
    <property type="entry name" value="RNB"/>
    <property type="match status" value="1"/>
</dbReference>
<evidence type="ECO:0000256" key="9">
    <source>
        <dbReference type="HAMAP-Rule" id="MF_01036"/>
    </source>
</evidence>
<dbReference type="NCBIfam" id="TIGR00358">
    <property type="entry name" value="3_prime_RNase"/>
    <property type="match status" value="1"/>
</dbReference>
<evidence type="ECO:0000256" key="2">
    <source>
        <dbReference type="ARBA" id="ARBA00004496"/>
    </source>
</evidence>
<dbReference type="PANTHER" id="PTHR23355">
    <property type="entry name" value="RIBONUCLEASE"/>
    <property type="match status" value="1"/>
</dbReference>
<dbReference type="InterPro" id="IPR011804">
    <property type="entry name" value="RNase_II"/>
</dbReference>
<accession>A0ABP6WI07</accession>
<dbReference type="NCBIfam" id="TIGR02062">
    <property type="entry name" value="RNase_B"/>
    <property type="match status" value="1"/>
</dbReference>
<comment type="subcellular location">
    <subcellularLocation>
        <location evidence="2 9">Cytoplasm</location>
    </subcellularLocation>
</comment>
<dbReference type="SMART" id="SM00357">
    <property type="entry name" value="CSP"/>
    <property type="match status" value="1"/>
</dbReference>
<dbReference type="Pfam" id="PF08206">
    <property type="entry name" value="OB_RNB"/>
    <property type="match status" value="1"/>
</dbReference>
<dbReference type="Gene3D" id="2.40.50.640">
    <property type="match status" value="1"/>
</dbReference>
<dbReference type="EMBL" id="BAABCX010000008">
    <property type="protein sequence ID" value="GAA3550733.1"/>
    <property type="molecule type" value="Genomic_DNA"/>
</dbReference>
<dbReference type="PANTHER" id="PTHR23355:SF37">
    <property type="entry name" value="EXORIBONUCLEASE 2"/>
    <property type="match status" value="1"/>
</dbReference>
<feature type="domain" description="RNB" evidence="11">
    <location>
        <begin position="190"/>
        <end position="517"/>
    </location>
</feature>
<organism evidence="12 13">
    <name type="scientific">Zobellella aerophila</name>
    <dbReference type="NCBI Taxonomy" id="870480"/>
    <lineage>
        <taxon>Bacteria</taxon>
        <taxon>Pseudomonadati</taxon>
        <taxon>Pseudomonadota</taxon>
        <taxon>Gammaproteobacteria</taxon>
        <taxon>Aeromonadales</taxon>
        <taxon>Aeromonadaceae</taxon>
        <taxon>Zobellella</taxon>
    </lineage>
</organism>
<proteinExistence type="inferred from homology"/>
<dbReference type="InterPro" id="IPR012340">
    <property type="entry name" value="NA-bd_OB-fold"/>
</dbReference>
<dbReference type="Gene3D" id="2.40.50.140">
    <property type="entry name" value="Nucleic acid-binding proteins"/>
    <property type="match status" value="2"/>
</dbReference>
<feature type="domain" description="Cold-shock" evidence="10">
    <location>
        <begin position="23"/>
        <end position="79"/>
    </location>
</feature>
<evidence type="ECO:0000256" key="6">
    <source>
        <dbReference type="ARBA" id="ARBA00022801"/>
    </source>
</evidence>
<gene>
    <name evidence="9" type="primary">rnb</name>
    <name evidence="12" type="ORF">GCM10022394_33630</name>
</gene>
<comment type="similarity">
    <text evidence="3 9">Belongs to the RNR ribonuclease family. RNase II subfamily.</text>
</comment>
<dbReference type="RefSeq" id="WP_344960010.1">
    <property type="nucleotide sequence ID" value="NZ_BAABCX010000008.1"/>
</dbReference>
<name>A0ABP6WI07_9GAMM</name>
<evidence type="ECO:0000256" key="3">
    <source>
        <dbReference type="ARBA" id="ARBA00009925"/>
    </source>
</evidence>
<dbReference type="InterPro" id="IPR001900">
    <property type="entry name" value="RNase_II/R"/>
</dbReference>
<dbReference type="InterPro" id="IPR011129">
    <property type="entry name" value="CSD"/>
</dbReference>
<dbReference type="PROSITE" id="PS01175">
    <property type="entry name" value="RIBONUCLEASE_II"/>
    <property type="match status" value="1"/>
</dbReference>
<dbReference type="InterPro" id="IPR050180">
    <property type="entry name" value="RNR_Ribonuclease"/>
</dbReference>
<dbReference type="NCBIfam" id="NF003455">
    <property type="entry name" value="PRK05054.1"/>
    <property type="match status" value="1"/>
</dbReference>
<evidence type="ECO:0000256" key="7">
    <source>
        <dbReference type="ARBA" id="ARBA00022839"/>
    </source>
</evidence>